<protein>
    <submittedName>
        <fullName evidence="1">Uncharacterized protein</fullName>
    </submittedName>
</protein>
<evidence type="ECO:0000313" key="1">
    <source>
        <dbReference type="EMBL" id="RDX65419.1"/>
    </source>
</evidence>
<feature type="non-terminal residue" evidence="1">
    <location>
        <position position="108"/>
    </location>
</feature>
<name>A0A371EHM9_MUCPR</name>
<evidence type="ECO:0000313" key="2">
    <source>
        <dbReference type="Proteomes" id="UP000257109"/>
    </source>
</evidence>
<dbReference type="EMBL" id="QJKJ01013911">
    <property type="protein sequence ID" value="RDX65419.1"/>
    <property type="molecule type" value="Genomic_DNA"/>
</dbReference>
<dbReference type="Proteomes" id="UP000257109">
    <property type="component" value="Unassembled WGS sequence"/>
</dbReference>
<gene>
    <name evidence="1" type="ORF">CR513_55927</name>
</gene>
<accession>A0A371EHM9</accession>
<sequence length="108" mass="12538">MGFIRVIQYCHGMCVQREEVDVDMDNRLENMIFDIGLESFKCAVVREMDKVKKRFIKLLELLKDMSFVSQGEEVDIDMNDQLEDMICDIGSKSFQRVVVCDNLCSDAK</sequence>
<keyword evidence="2" id="KW-1185">Reference proteome</keyword>
<comment type="caution">
    <text evidence="1">The sequence shown here is derived from an EMBL/GenBank/DDBJ whole genome shotgun (WGS) entry which is preliminary data.</text>
</comment>
<organism evidence="1 2">
    <name type="scientific">Mucuna pruriens</name>
    <name type="common">Velvet bean</name>
    <name type="synonym">Dolichos pruriens</name>
    <dbReference type="NCBI Taxonomy" id="157652"/>
    <lineage>
        <taxon>Eukaryota</taxon>
        <taxon>Viridiplantae</taxon>
        <taxon>Streptophyta</taxon>
        <taxon>Embryophyta</taxon>
        <taxon>Tracheophyta</taxon>
        <taxon>Spermatophyta</taxon>
        <taxon>Magnoliopsida</taxon>
        <taxon>eudicotyledons</taxon>
        <taxon>Gunneridae</taxon>
        <taxon>Pentapetalae</taxon>
        <taxon>rosids</taxon>
        <taxon>fabids</taxon>
        <taxon>Fabales</taxon>
        <taxon>Fabaceae</taxon>
        <taxon>Papilionoideae</taxon>
        <taxon>50 kb inversion clade</taxon>
        <taxon>NPAAA clade</taxon>
        <taxon>indigoferoid/millettioid clade</taxon>
        <taxon>Phaseoleae</taxon>
        <taxon>Mucuna</taxon>
    </lineage>
</organism>
<proteinExistence type="predicted"/>
<dbReference type="AlphaFoldDB" id="A0A371EHM9"/>
<reference evidence="1" key="1">
    <citation type="submission" date="2018-05" db="EMBL/GenBank/DDBJ databases">
        <title>Draft genome of Mucuna pruriens seed.</title>
        <authorList>
            <person name="Nnadi N.E."/>
            <person name="Vos R."/>
            <person name="Hasami M.H."/>
            <person name="Devisetty U.K."/>
            <person name="Aguiy J.C."/>
        </authorList>
    </citation>
    <scope>NUCLEOTIDE SEQUENCE [LARGE SCALE GENOMIC DNA]</scope>
    <source>
        <strain evidence="1">JCA_2017</strain>
    </source>
</reference>